<evidence type="ECO:0000313" key="3">
    <source>
        <dbReference type="EMBL" id="CAD6256512.1"/>
    </source>
</evidence>
<evidence type="ECO:0000256" key="2">
    <source>
        <dbReference type="SAM" id="SignalP"/>
    </source>
</evidence>
<proteinExistence type="predicted"/>
<accession>A0A811QKA2</accession>
<dbReference type="AlphaFoldDB" id="A0A811QKA2"/>
<evidence type="ECO:0000313" key="4">
    <source>
        <dbReference type="Proteomes" id="UP000604825"/>
    </source>
</evidence>
<feature type="chain" id="PRO_5032279812" evidence="2">
    <location>
        <begin position="26"/>
        <end position="133"/>
    </location>
</feature>
<protein>
    <submittedName>
        <fullName evidence="3">Uncharacterized protein</fullName>
    </submittedName>
</protein>
<organism evidence="3 4">
    <name type="scientific">Miscanthus lutarioriparius</name>
    <dbReference type="NCBI Taxonomy" id="422564"/>
    <lineage>
        <taxon>Eukaryota</taxon>
        <taxon>Viridiplantae</taxon>
        <taxon>Streptophyta</taxon>
        <taxon>Embryophyta</taxon>
        <taxon>Tracheophyta</taxon>
        <taxon>Spermatophyta</taxon>
        <taxon>Magnoliopsida</taxon>
        <taxon>Liliopsida</taxon>
        <taxon>Poales</taxon>
        <taxon>Poaceae</taxon>
        <taxon>PACMAD clade</taxon>
        <taxon>Panicoideae</taxon>
        <taxon>Andropogonodae</taxon>
        <taxon>Andropogoneae</taxon>
        <taxon>Saccharinae</taxon>
        <taxon>Miscanthus</taxon>
    </lineage>
</organism>
<keyword evidence="4" id="KW-1185">Reference proteome</keyword>
<gene>
    <name evidence="3" type="ORF">NCGR_LOCUS40018</name>
</gene>
<dbReference type="OrthoDB" id="10462420at2759"/>
<keyword evidence="2" id="KW-0732">Signal</keyword>
<comment type="caution">
    <text evidence="3">The sequence shown here is derived from an EMBL/GenBank/DDBJ whole genome shotgun (WGS) entry which is preliminary data.</text>
</comment>
<reference evidence="3" key="1">
    <citation type="submission" date="2020-10" db="EMBL/GenBank/DDBJ databases">
        <authorList>
            <person name="Han B."/>
            <person name="Lu T."/>
            <person name="Zhao Q."/>
            <person name="Huang X."/>
            <person name="Zhao Y."/>
        </authorList>
    </citation>
    <scope>NUCLEOTIDE SEQUENCE</scope>
</reference>
<feature type="region of interest" description="Disordered" evidence="1">
    <location>
        <begin position="27"/>
        <end position="133"/>
    </location>
</feature>
<dbReference type="EMBL" id="CAJGYO010000010">
    <property type="protein sequence ID" value="CAD6256512.1"/>
    <property type="molecule type" value="Genomic_DNA"/>
</dbReference>
<feature type="signal peptide" evidence="2">
    <location>
        <begin position="1"/>
        <end position="25"/>
    </location>
</feature>
<name>A0A811QKA2_9POAL</name>
<dbReference type="Proteomes" id="UP000604825">
    <property type="component" value="Unassembled WGS sequence"/>
</dbReference>
<feature type="compositionally biased region" description="Basic and acidic residues" evidence="1">
    <location>
        <begin position="90"/>
        <end position="104"/>
    </location>
</feature>
<feature type="compositionally biased region" description="Basic and acidic residues" evidence="1">
    <location>
        <begin position="32"/>
        <end position="46"/>
    </location>
</feature>
<sequence>MARFLLCLAAACCCCLALLLPPVQGRPGPGTRSDHHLLFPEPHFDAAEPTEQQGSMSVKATPSWSPPPPPTAGGVVTPELRWVPGGVNPLHDHGSTTRQDEERTPPAAAAAVEGSVARPEMRTAPWGANPLHN</sequence>
<evidence type="ECO:0000256" key="1">
    <source>
        <dbReference type="SAM" id="MobiDB-lite"/>
    </source>
</evidence>